<accession>A0A1D7QZ44</accession>
<dbReference type="InterPro" id="IPR013751">
    <property type="entry name" value="ACP_syn_III_N"/>
</dbReference>
<protein>
    <submittedName>
        <fullName evidence="5">3-oxoacyl-[acyl-carrier-protein] synthase, KASIII</fullName>
        <ecNumber evidence="5">2.3.1.41</ecNumber>
    </submittedName>
</protein>
<dbReference type="EC" id="2.3.1.41" evidence="5"/>
<dbReference type="RefSeq" id="WP_069366174.1">
    <property type="nucleotide sequence ID" value="NZ_CP012502.1"/>
</dbReference>
<keyword evidence="6" id="KW-1185">Reference proteome</keyword>
<dbReference type="Pfam" id="PF08545">
    <property type="entry name" value="ACP_syn_III"/>
    <property type="match status" value="1"/>
</dbReference>
<organism evidence="5 6">
    <name type="scientific">Salisediminibacterium beveridgei</name>
    <dbReference type="NCBI Taxonomy" id="632773"/>
    <lineage>
        <taxon>Bacteria</taxon>
        <taxon>Bacillati</taxon>
        <taxon>Bacillota</taxon>
        <taxon>Bacilli</taxon>
        <taxon>Bacillales</taxon>
        <taxon>Bacillaceae</taxon>
        <taxon>Salisediminibacterium</taxon>
    </lineage>
</organism>
<dbReference type="PANTHER" id="PTHR34069">
    <property type="entry name" value="3-OXOACYL-[ACYL-CARRIER-PROTEIN] SYNTHASE 3"/>
    <property type="match status" value="1"/>
</dbReference>
<dbReference type="Proteomes" id="UP000094463">
    <property type="component" value="Chromosome"/>
</dbReference>
<name>A0A1D7QZ44_9BACI</name>
<evidence type="ECO:0000259" key="4">
    <source>
        <dbReference type="Pfam" id="PF08545"/>
    </source>
</evidence>
<dbReference type="GO" id="GO:0004315">
    <property type="term" value="F:3-oxoacyl-[acyl-carrier-protein] synthase activity"/>
    <property type="evidence" value="ECO:0007669"/>
    <property type="project" value="UniProtKB-EC"/>
</dbReference>
<dbReference type="OrthoDB" id="9786707at2"/>
<keyword evidence="1 5" id="KW-0808">Transferase</keyword>
<dbReference type="AlphaFoldDB" id="A0A1D7QZ44"/>
<evidence type="ECO:0000256" key="1">
    <source>
        <dbReference type="ARBA" id="ARBA00022679"/>
    </source>
</evidence>
<evidence type="ECO:0000259" key="3">
    <source>
        <dbReference type="Pfam" id="PF08541"/>
    </source>
</evidence>
<dbReference type="Gene3D" id="3.40.47.10">
    <property type="match status" value="1"/>
</dbReference>
<dbReference type="PATRIC" id="fig|632773.3.peg.3097"/>
<proteinExistence type="predicted"/>
<evidence type="ECO:0000256" key="2">
    <source>
        <dbReference type="ARBA" id="ARBA00023315"/>
    </source>
</evidence>
<gene>
    <name evidence="5" type="primary">fabH-2</name>
    <name evidence="5" type="ORF">BBEV_2958</name>
</gene>
<reference evidence="5 6" key="1">
    <citation type="submission" date="2015-08" db="EMBL/GenBank/DDBJ databases">
        <title>The complete genome sequence of Bacillus beveridgei MLTeJB.</title>
        <authorList>
            <person name="Hanson T.E."/>
            <person name="Mesa C."/>
            <person name="Basesman S.M."/>
            <person name="Oremland R.S."/>
        </authorList>
    </citation>
    <scope>NUCLEOTIDE SEQUENCE [LARGE SCALE GENOMIC DNA]</scope>
    <source>
        <strain evidence="5 6">MLTeJB</strain>
    </source>
</reference>
<feature type="domain" description="Beta-ketoacyl-[acyl-carrier-protein] synthase III C-terminal" evidence="3">
    <location>
        <begin position="252"/>
        <end position="339"/>
    </location>
</feature>
<evidence type="ECO:0000313" key="6">
    <source>
        <dbReference type="Proteomes" id="UP000094463"/>
    </source>
</evidence>
<dbReference type="GO" id="GO:0044550">
    <property type="term" value="P:secondary metabolite biosynthetic process"/>
    <property type="evidence" value="ECO:0007669"/>
    <property type="project" value="TreeGrafter"/>
</dbReference>
<dbReference type="KEGG" id="bbev:BBEV_2958"/>
<dbReference type="SUPFAM" id="SSF53901">
    <property type="entry name" value="Thiolase-like"/>
    <property type="match status" value="1"/>
</dbReference>
<dbReference type="NCBIfam" id="NF005308">
    <property type="entry name" value="PRK06840.1"/>
    <property type="match status" value="1"/>
</dbReference>
<dbReference type="InterPro" id="IPR016039">
    <property type="entry name" value="Thiolase-like"/>
</dbReference>
<dbReference type="PANTHER" id="PTHR34069:SF2">
    <property type="entry name" value="BETA-KETOACYL-[ACYL-CARRIER-PROTEIN] SYNTHASE III"/>
    <property type="match status" value="1"/>
</dbReference>
<evidence type="ECO:0000313" key="5">
    <source>
        <dbReference type="EMBL" id="AOM84283.1"/>
    </source>
</evidence>
<sequence length="344" mass="38065">MSEKAIVGIVGTGIYIPEERMTASDIAEKTEGNWTEEAIRTKLGISEKPVPGRGDGTQEMGVKAGLDALKRTKVDPKTIDLVIGIGEEWKEYPLTTSSIYIQEKIGATNAWAIDVQQRCGTCVSAMKIAKDMMIADDEIQTVMIVGGYRNGDLVDYRDPNMSMMYNLSAGGGAIILQKDYQRNVLLESSFMTDGSMARDAGVEFGGTEKPINRENLDEAYHSLRLFDAEHMKNRLNDVSMDNWMTCIDRAFEKSGVTKEELGYLAVLHFKASMHRYMLSLLGMTEEQTTYLSQYGHMGQIDQILSLHLGVQDGKVKDGTVVSMIAAGIGYAWAANVIRWGDDRS</sequence>
<dbReference type="Pfam" id="PF08541">
    <property type="entry name" value="ACP_syn_III_C"/>
    <property type="match status" value="1"/>
</dbReference>
<dbReference type="InterPro" id="IPR013747">
    <property type="entry name" value="ACP_syn_III_C"/>
</dbReference>
<dbReference type="GO" id="GO:0006633">
    <property type="term" value="P:fatty acid biosynthetic process"/>
    <property type="evidence" value="ECO:0007669"/>
    <property type="project" value="InterPro"/>
</dbReference>
<dbReference type="STRING" id="632773.BBEV_2958"/>
<keyword evidence="2 5" id="KW-0012">Acyltransferase</keyword>
<feature type="domain" description="Beta-ketoacyl-[acyl-carrier-protein] synthase III N-terminal" evidence="4">
    <location>
        <begin position="113"/>
        <end position="194"/>
    </location>
</feature>
<dbReference type="EMBL" id="CP012502">
    <property type="protein sequence ID" value="AOM84283.1"/>
    <property type="molecule type" value="Genomic_DNA"/>
</dbReference>